<protein>
    <submittedName>
        <fullName evidence="2">Uncharacterized protein</fullName>
    </submittedName>
</protein>
<evidence type="ECO:0000313" key="2">
    <source>
        <dbReference type="EMBL" id="KAK9029021.1"/>
    </source>
</evidence>
<dbReference type="Proteomes" id="UP001396334">
    <property type="component" value="Unassembled WGS sequence"/>
</dbReference>
<dbReference type="PROSITE" id="PS51257">
    <property type="entry name" value="PROKAR_LIPOPROTEIN"/>
    <property type="match status" value="1"/>
</dbReference>
<name>A0ABR2SUT8_9ROSI</name>
<feature type="signal peptide" evidence="1">
    <location>
        <begin position="1"/>
        <end position="23"/>
    </location>
</feature>
<evidence type="ECO:0000313" key="3">
    <source>
        <dbReference type="Proteomes" id="UP001396334"/>
    </source>
</evidence>
<sequence>MGARMRLLALALALLMVLSSCLAAKAIKVDSLKHEHAVVNGRRLLVLVDDGDAKSGYSKESSVSNHHYIPREDFNNYIGGHGSDGSG</sequence>
<dbReference type="PANTHER" id="PTHR36040">
    <property type="entry name" value="OS04G0188500 PROTEIN"/>
    <property type="match status" value="1"/>
</dbReference>
<organism evidence="2 3">
    <name type="scientific">Hibiscus sabdariffa</name>
    <name type="common">roselle</name>
    <dbReference type="NCBI Taxonomy" id="183260"/>
    <lineage>
        <taxon>Eukaryota</taxon>
        <taxon>Viridiplantae</taxon>
        <taxon>Streptophyta</taxon>
        <taxon>Embryophyta</taxon>
        <taxon>Tracheophyta</taxon>
        <taxon>Spermatophyta</taxon>
        <taxon>Magnoliopsida</taxon>
        <taxon>eudicotyledons</taxon>
        <taxon>Gunneridae</taxon>
        <taxon>Pentapetalae</taxon>
        <taxon>rosids</taxon>
        <taxon>malvids</taxon>
        <taxon>Malvales</taxon>
        <taxon>Malvaceae</taxon>
        <taxon>Malvoideae</taxon>
        <taxon>Hibiscus</taxon>
    </lineage>
</organism>
<accession>A0ABR2SUT8</accession>
<gene>
    <name evidence="2" type="ORF">V6N11_026150</name>
</gene>
<keyword evidence="3" id="KW-1185">Reference proteome</keyword>
<dbReference type="EMBL" id="JBBPBN010000011">
    <property type="protein sequence ID" value="KAK9029021.1"/>
    <property type="molecule type" value="Genomic_DNA"/>
</dbReference>
<dbReference type="PANTHER" id="PTHR36040:SF5">
    <property type="entry name" value="TRANSMEMBRANE PROTEIN"/>
    <property type="match status" value="1"/>
</dbReference>
<comment type="caution">
    <text evidence="2">The sequence shown here is derived from an EMBL/GenBank/DDBJ whole genome shotgun (WGS) entry which is preliminary data.</text>
</comment>
<proteinExistence type="predicted"/>
<evidence type="ECO:0000256" key="1">
    <source>
        <dbReference type="SAM" id="SignalP"/>
    </source>
</evidence>
<keyword evidence="1" id="KW-0732">Signal</keyword>
<reference evidence="2 3" key="1">
    <citation type="journal article" date="2024" name="G3 (Bethesda)">
        <title>Genome assembly of Hibiscus sabdariffa L. provides insights into metabolisms of medicinal natural products.</title>
        <authorList>
            <person name="Kim T."/>
        </authorList>
    </citation>
    <scope>NUCLEOTIDE SEQUENCE [LARGE SCALE GENOMIC DNA]</scope>
    <source>
        <strain evidence="2">TK-2024</strain>
        <tissue evidence="2">Old leaves</tissue>
    </source>
</reference>
<feature type="chain" id="PRO_5046655645" evidence="1">
    <location>
        <begin position="24"/>
        <end position="87"/>
    </location>
</feature>